<evidence type="ECO:0000313" key="1">
    <source>
        <dbReference type="EMBL" id="KAI0039798.1"/>
    </source>
</evidence>
<protein>
    <submittedName>
        <fullName evidence="1">Uncharacterized protein</fullName>
    </submittedName>
</protein>
<comment type="caution">
    <text evidence="1">The sequence shown here is derived from an EMBL/GenBank/DDBJ whole genome shotgun (WGS) entry which is preliminary data.</text>
</comment>
<gene>
    <name evidence="1" type="ORF">FA95DRAFT_1471633</name>
</gene>
<proteinExistence type="predicted"/>
<accession>A0ACB8R719</accession>
<sequence length="122" mass="13043">MVSAQMLAQISKRLCEAKASKPGAKDLPFGGVNIIFTGDFAQLPPVLAKSLYAVALTKKIDVNQGQTLRGQDALSGAYLWRLVSKSVMLQKNMRQASDPVYAGIVGRVRQGKATIAPINGMP</sequence>
<feature type="non-terminal residue" evidence="1">
    <location>
        <position position="122"/>
    </location>
</feature>
<organism evidence="1 2">
    <name type="scientific">Auriscalpium vulgare</name>
    <dbReference type="NCBI Taxonomy" id="40419"/>
    <lineage>
        <taxon>Eukaryota</taxon>
        <taxon>Fungi</taxon>
        <taxon>Dikarya</taxon>
        <taxon>Basidiomycota</taxon>
        <taxon>Agaricomycotina</taxon>
        <taxon>Agaricomycetes</taxon>
        <taxon>Russulales</taxon>
        <taxon>Auriscalpiaceae</taxon>
        <taxon>Auriscalpium</taxon>
    </lineage>
</organism>
<reference evidence="1" key="1">
    <citation type="submission" date="2021-02" db="EMBL/GenBank/DDBJ databases">
        <authorList>
            <consortium name="DOE Joint Genome Institute"/>
            <person name="Ahrendt S."/>
            <person name="Looney B.P."/>
            <person name="Miyauchi S."/>
            <person name="Morin E."/>
            <person name="Drula E."/>
            <person name="Courty P.E."/>
            <person name="Chicoki N."/>
            <person name="Fauchery L."/>
            <person name="Kohler A."/>
            <person name="Kuo A."/>
            <person name="Labutti K."/>
            <person name="Pangilinan J."/>
            <person name="Lipzen A."/>
            <person name="Riley R."/>
            <person name="Andreopoulos W."/>
            <person name="He G."/>
            <person name="Johnson J."/>
            <person name="Barry K.W."/>
            <person name="Grigoriev I.V."/>
            <person name="Nagy L."/>
            <person name="Hibbett D."/>
            <person name="Henrissat B."/>
            <person name="Matheny P.B."/>
            <person name="Labbe J."/>
            <person name="Martin F."/>
        </authorList>
    </citation>
    <scope>NUCLEOTIDE SEQUENCE</scope>
    <source>
        <strain evidence="1">FP105234-sp</strain>
    </source>
</reference>
<dbReference type="Proteomes" id="UP000814033">
    <property type="component" value="Unassembled WGS sequence"/>
</dbReference>
<reference evidence="1" key="2">
    <citation type="journal article" date="2022" name="New Phytol.">
        <title>Evolutionary transition to the ectomycorrhizal habit in the genomes of a hyperdiverse lineage of mushroom-forming fungi.</title>
        <authorList>
            <person name="Looney B."/>
            <person name="Miyauchi S."/>
            <person name="Morin E."/>
            <person name="Drula E."/>
            <person name="Courty P.E."/>
            <person name="Kohler A."/>
            <person name="Kuo A."/>
            <person name="LaButti K."/>
            <person name="Pangilinan J."/>
            <person name="Lipzen A."/>
            <person name="Riley R."/>
            <person name="Andreopoulos W."/>
            <person name="He G."/>
            <person name="Johnson J."/>
            <person name="Nolan M."/>
            <person name="Tritt A."/>
            <person name="Barry K.W."/>
            <person name="Grigoriev I.V."/>
            <person name="Nagy L.G."/>
            <person name="Hibbett D."/>
            <person name="Henrissat B."/>
            <person name="Matheny P.B."/>
            <person name="Labbe J."/>
            <person name="Martin F.M."/>
        </authorList>
    </citation>
    <scope>NUCLEOTIDE SEQUENCE</scope>
    <source>
        <strain evidence="1">FP105234-sp</strain>
    </source>
</reference>
<evidence type="ECO:0000313" key="2">
    <source>
        <dbReference type="Proteomes" id="UP000814033"/>
    </source>
</evidence>
<name>A0ACB8R719_9AGAM</name>
<keyword evidence="2" id="KW-1185">Reference proteome</keyword>
<dbReference type="EMBL" id="MU276262">
    <property type="protein sequence ID" value="KAI0039798.1"/>
    <property type="molecule type" value="Genomic_DNA"/>
</dbReference>